<sequence>MASIEGAITDLKIVNKTDDKGVPLPVAGEFKFHTKSPASIWSVKVTPDQVESGVYKQLEKLQSDPSGWGLKPVLLNLEYYEGANVARQMEWKGFRLNSIADTEQPKG</sequence>
<comment type="caution">
    <text evidence="1">The sequence shown here is derived from an EMBL/GenBank/DDBJ whole genome shotgun (WGS) entry which is preliminary data.</text>
</comment>
<organism evidence="1">
    <name type="scientific">Pseudoalteromonas prydzensis</name>
    <dbReference type="NCBI Taxonomy" id="182141"/>
    <lineage>
        <taxon>Bacteria</taxon>
        <taxon>Pseudomonadati</taxon>
        <taxon>Pseudomonadota</taxon>
        <taxon>Gammaproteobacteria</taxon>
        <taxon>Alteromonadales</taxon>
        <taxon>Pseudoalteromonadaceae</taxon>
        <taxon>Pseudoalteromonas</taxon>
    </lineage>
</organism>
<name>A0A7V1CWZ8_9GAMM</name>
<dbReference type="EMBL" id="DRGM01000054">
    <property type="protein sequence ID" value="HEA15822.1"/>
    <property type="molecule type" value="Genomic_DNA"/>
</dbReference>
<protein>
    <submittedName>
        <fullName evidence="1">Uncharacterized protein</fullName>
    </submittedName>
</protein>
<gene>
    <name evidence="1" type="ORF">ENH88_05100</name>
</gene>
<evidence type="ECO:0000313" key="1">
    <source>
        <dbReference type="EMBL" id="HEA15822.1"/>
    </source>
</evidence>
<dbReference type="RefSeq" id="WP_138608243.1">
    <property type="nucleotide sequence ID" value="NZ_DRGM01000054.1"/>
</dbReference>
<reference evidence="1" key="1">
    <citation type="journal article" date="2020" name="mSystems">
        <title>Genome- and Community-Level Interaction Insights into Carbon Utilization and Element Cycling Functions of Hydrothermarchaeota in Hydrothermal Sediment.</title>
        <authorList>
            <person name="Zhou Z."/>
            <person name="Liu Y."/>
            <person name="Xu W."/>
            <person name="Pan J."/>
            <person name="Luo Z.H."/>
            <person name="Li M."/>
        </authorList>
    </citation>
    <scope>NUCLEOTIDE SEQUENCE [LARGE SCALE GENOMIC DNA]</scope>
    <source>
        <strain evidence="1">HyVt-346</strain>
    </source>
</reference>
<accession>A0A7V1CWZ8</accession>
<dbReference type="AlphaFoldDB" id="A0A7V1CWZ8"/>
<proteinExistence type="predicted"/>
<dbReference type="Proteomes" id="UP000886188">
    <property type="component" value="Unassembled WGS sequence"/>
</dbReference>